<feature type="signal peptide" evidence="6">
    <location>
        <begin position="1"/>
        <end position="22"/>
    </location>
</feature>
<reference evidence="7 8" key="1">
    <citation type="submission" date="2024-07" db="EMBL/GenBank/DDBJ databases">
        <authorList>
            <person name="Thanompreechachai J."/>
            <person name="Duangmal K."/>
        </authorList>
    </citation>
    <scope>NUCLEOTIDE SEQUENCE [LARGE SCALE GENOMIC DNA]</scope>
    <source>
        <strain evidence="7 8">TBRC 1896</strain>
    </source>
</reference>
<proteinExistence type="predicted"/>
<keyword evidence="3" id="KW-0472">Membrane</keyword>
<evidence type="ECO:0000256" key="5">
    <source>
        <dbReference type="ARBA" id="ARBA00023288"/>
    </source>
</evidence>
<keyword evidence="8" id="KW-1185">Reference proteome</keyword>
<dbReference type="InterPro" id="IPR050490">
    <property type="entry name" value="Bact_solute-bd_prot1"/>
</dbReference>
<evidence type="ECO:0000256" key="4">
    <source>
        <dbReference type="ARBA" id="ARBA00023139"/>
    </source>
</evidence>
<name>A0ABV4I2F0_9ACTN</name>
<dbReference type="PROSITE" id="PS51318">
    <property type="entry name" value="TAT"/>
    <property type="match status" value="1"/>
</dbReference>
<dbReference type="InterPro" id="IPR006059">
    <property type="entry name" value="SBP"/>
</dbReference>
<organism evidence="7 8">
    <name type="scientific">Kineococcus mangrovi</name>
    <dbReference type="NCBI Taxonomy" id="1660183"/>
    <lineage>
        <taxon>Bacteria</taxon>
        <taxon>Bacillati</taxon>
        <taxon>Actinomycetota</taxon>
        <taxon>Actinomycetes</taxon>
        <taxon>Kineosporiales</taxon>
        <taxon>Kineosporiaceae</taxon>
        <taxon>Kineococcus</taxon>
    </lineage>
</organism>
<evidence type="ECO:0000256" key="6">
    <source>
        <dbReference type="SAM" id="SignalP"/>
    </source>
</evidence>
<dbReference type="PANTHER" id="PTHR43649:SF33">
    <property type="entry name" value="POLYGALACTURONAN_RHAMNOGALACTURONAN-BINDING PROTEIN YTCQ"/>
    <property type="match status" value="1"/>
</dbReference>
<dbReference type="PROSITE" id="PS51257">
    <property type="entry name" value="PROKAR_LIPOPROTEIN"/>
    <property type="match status" value="1"/>
</dbReference>
<evidence type="ECO:0000313" key="7">
    <source>
        <dbReference type="EMBL" id="MEZ0491456.1"/>
    </source>
</evidence>
<dbReference type="RefSeq" id="WP_370717499.1">
    <property type="nucleotide sequence ID" value="NZ_JBGGTQ010000002.1"/>
</dbReference>
<gene>
    <name evidence="7" type="ORF">AB2L28_04320</name>
</gene>
<protein>
    <submittedName>
        <fullName evidence="7">ABC transporter substrate-binding protein</fullName>
    </submittedName>
</protein>
<evidence type="ECO:0000256" key="3">
    <source>
        <dbReference type="ARBA" id="ARBA00023136"/>
    </source>
</evidence>
<dbReference type="Gene3D" id="3.40.190.10">
    <property type="entry name" value="Periplasmic binding protein-like II"/>
    <property type="match status" value="3"/>
</dbReference>
<sequence>MRRRTLLAATAAGALTGGLATACGGPSQARPGQTVLRFWSWVPGIENAVDLWNSQGRDTFVNLEFTPAGGSGTYAKMYAAVRGGRGAPDVAQVEYQELPGFALENGLVEVGPLGMTDRASEFVDWQLAMCTFSDRIYAVPQASGPMGLYYRADILDEVGLQPPTTWDEFAAAAETVRSSGPDRYLVAFPPQNAAWFGALAWQAGAQWFGVEDGTWTVGVADDASRRVAEYWDDLRRNDLISVQPDFASRWYNDLQLGRLVTWPSAQWGGALLASNAGDSAGAWRVAPLPQWNAGEMASGNWGGSSTAILKGCQHPQAAAEFALWLNTDPESIDLLIAGGYGWPAIRNGLEGTALDAPDPLLGGQNGNREVFAVADQNIDSDWQWGPTTANTYAHINDAFAGVVAGQGTLVEALERAQEQTVEDIEDKGLTVESNS</sequence>
<feature type="chain" id="PRO_5047498392" evidence="6">
    <location>
        <begin position="23"/>
        <end position="435"/>
    </location>
</feature>
<keyword evidence="1" id="KW-1003">Cell membrane</keyword>
<keyword evidence="4" id="KW-0564">Palmitate</keyword>
<keyword evidence="5" id="KW-0449">Lipoprotein</keyword>
<evidence type="ECO:0000256" key="2">
    <source>
        <dbReference type="ARBA" id="ARBA00022729"/>
    </source>
</evidence>
<evidence type="ECO:0000256" key="1">
    <source>
        <dbReference type="ARBA" id="ARBA00022475"/>
    </source>
</evidence>
<comment type="caution">
    <text evidence="7">The sequence shown here is derived from an EMBL/GenBank/DDBJ whole genome shotgun (WGS) entry which is preliminary data.</text>
</comment>
<dbReference type="Pfam" id="PF01547">
    <property type="entry name" value="SBP_bac_1"/>
    <property type="match status" value="1"/>
</dbReference>
<dbReference type="EMBL" id="JBGGTQ010000002">
    <property type="protein sequence ID" value="MEZ0491456.1"/>
    <property type="molecule type" value="Genomic_DNA"/>
</dbReference>
<dbReference type="InterPro" id="IPR006311">
    <property type="entry name" value="TAT_signal"/>
</dbReference>
<evidence type="ECO:0000313" key="8">
    <source>
        <dbReference type="Proteomes" id="UP001566476"/>
    </source>
</evidence>
<accession>A0ABV4I2F0</accession>
<dbReference type="SUPFAM" id="SSF53850">
    <property type="entry name" value="Periplasmic binding protein-like II"/>
    <property type="match status" value="1"/>
</dbReference>
<dbReference type="PANTHER" id="PTHR43649">
    <property type="entry name" value="ARABINOSE-BINDING PROTEIN-RELATED"/>
    <property type="match status" value="1"/>
</dbReference>
<dbReference type="Proteomes" id="UP001566476">
    <property type="component" value="Unassembled WGS sequence"/>
</dbReference>
<keyword evidence="2 6" id="KW-0732">Signal</keyword>